<dbReference type="Proteomes" id="UP000322915">
    <property type="component" value="Unassembled WGS sequence"/>
</dbReference>
<evidence type="ECO:0000256" key="1">
    <source>
        <dbReference type="ARBA" id="ARBA00010923"/>
    </source>
</evidence>
<keyword evidence="3" id="KW-0238">DNA-binding</keyword>
<evidence type="ECO:0000256" key="3">
    <source>
        <dbReference type="ARBA" id="ARBA00023125"/>
    </source>
</evidence>
<dbReference type="InterPro" id="IPR052021">
    <property type="entry name" value="Type-I_RS_S_subunit"/>
</dbReference>
<dbReference type="InterPro" id="IPR044946">
    <property type="entry name" value="Restrct_endonuc_typeI_TRD_sf"/>
</dbReference>
<protein>
    <submittedName>
        <fullName evidence="5">Restriction endonuclease subunit S</fullName>
    </submittedName>
</protein>
<dbReference type="GO" id="GO:0004519">
    <property type="term" value="F:endonuclease activity"/>
    <property type="evidence" value="ECO:0007669"/>
    <property type="project" value="UniProtKB-KW"/>
</dbReference>
<dbReference type="PANTHER" id="PTHR30408">
    <property type="entry name" value="TYPE-1 RESTRICTION ENZYME ECOKI SPECIFICITY PROTEIN"/>
    <property type="match status" value="1"/>
</dbReference>
<evidence type="ECO:0000259" key="4">
    <source>
        <dbReference type="Pfam" id="PF01420"/>
    </source>
</evidence>
<feature type="domain" description="Type I restriction modification DNA specificity" evidence="4">
    <location>
        <begin position="235"/>
        <end position="397"/>
    </location>
</feature>
<keyword evidence="5" id="KW-0378">Hydrolase</keyword>
<dbReference type="CDD" id="cd17267">
    <property type="entry name" value="RMtype1_S_EcoAO83I-TRD1-CR1_like"/>
    <property type="match status" value="1"/>
</dbReference>
<evidence type="ECO:0000313" key="6">
    <source>
        <dbReference type="Proteomes" id="UP000322915"/>
    </source>
</evidence>
<name>A0ABQ6RN05_9GAMM</name>
<comment type="similarity">
    <text evidence="1">Belongs to the type-I restriction system S methylase family.</text>
</comment>
<dbReference type="RefSeq" id="WP_149604956.1">
    <property type="nucleotide sequence ID" value="NZ_SEUJ01000043.1"/>
</dbReference>
<gene>
    <name evidence="5" type="ORF">EU509_01070</name>
</gene>
<sequence>MNWIETTVGEYCPFVYGKGLPKTQRTEGDIPVFGSNGCVDYHNKSHVNGPGIIIGRKGSVGAVHLSVEPFWPIDTSFYVEKESIDELKFTYYLLKSLGLEGMNSDSAVPGLNRENAHALPIRIPEKTEDREKLGKWISVYDSKIKLNRQTNQTLEQIAQAMFKSWFVDFDPVRAKIAANAAGENVQRAAMAAISGKNQAALDQLEQQHPEQYQQLQSTADLFPDNLIDSELGEIPEGWEWSEIGNEVDVVGGGTPSTKNTDFWDGGDIFWTTPKDMSNLTDKILLETDRKITSAGLKKISSGLLPINTVLMSSRAPVGYLAITKVPLAINQGYIAMKCEVTLTPEYVVQWAESVMDEVKQRASGTTFAEISKKNFKIISVIVPEDKVLAEFTSVVSSLYEKVTETLIETKSLTAIRDTLLPRLLSGELSIDTSETEF</sequence>
<keyword evidence="5" id="KW-0540">Nuclease</keyword>
<dbReference type="Pfam" id="PF01420">
    <property type="entry name" value="Methylase_S"/>
    <property type="match status" value="2"/>
</dbReference>
<accession>A0ABQ6RN05</accession>
<proteinExistence type="inferred from homology"/>
<dbReference type="CDD" id="cd17273">
    <property type="entry name" value="RMtype1_S_EcoJA69PI-TRD1-CR1_like"/>
    <property type="match status" value="1"/>
</dbReference>
<dbReference type="Gene3D" id="3.90.220.20">
    <property type="entry name" value="DNA methylase specificity domains"/>
    <property type="match status" value="2"/>
</dbReference>
<feature type="domain" description="Type I restriction modification DNA specificity" evidence="4">
    <location>
        <begin position="3"/>
        <end position="156"/>
    </location>
</feature>
<dbReference type="PANTHER" id="PTHR30408:SF13">
    <property type="entry name" value="TYPE I RESTRICTION ENZYME HINDI SPECIFICITY SUBUNIT"/>
    <property type="match status" value="1"/>
</dbReference>
<reference evidence="5 6" key="1">
    <citation type="submission" date="2019-01" db="EMBL/GenBank/DDBJ databases">
        <title>Genome sequences of marine Pseudoalteromonas species.</title>
        <authorList>
            <person name="Boraston A.B."/>
            <person name="Hehemann J.-H."/>
            <person name="Vickers C.J."/>
            <person name="Salama-Alber O."/>
            <person name="Abe K."/>
            <person name="Hettle A.J."/>
        </authorList>
    </citation>
    <scope>NUCLEOTIDE SEQUENCE [LARGE SCALE GENOMIC DNA]</scope>
    <source>
        <strain evidence="5 6">PS47</strain>
    </source>
</reference>
<evidence type="ECO:0000256" key="2">
    <source>
        <dbReference type="ARBA" id="ARBA00022747"/>
    </source>
</evidence>
<keyword evidence="5" id="KW-0255">Endonuclease</keyword>
<dbReference type="EMBL" id="SEUJ01000043">
    <property type="protein sequence ID" value="KAA1165499.1"/>
    <property type="molecule type" value="Genomic_DNA"/>
</dbReference>
<keyword evidence="2" id="KW-0680">Restriction system</keyword>
<dbReference type="SUPFAM" id="SSF116734">
    <property type="entry name" value="DNA methylase specificity domain"/>
    <property type="match status" value="2"/>
</dbReference>
<comment type="caution">
    <text evidence="5">The sequence shown here is derived from an EMBL/GenBank/DDBJ whole genome shotgun (WGS) entry which is preliminary data.</text>
</comment>
<keyword evidence="6" id="KW-1185">Reference proteome</keyword>
<evidence type="ECO:0000313" key="5">
    <source>
        <dbReference type="EMBL" id="KAA1165499.1"/>
    </source>
</evidence>
<dbReference type="InterPro" id="IPR000055">
    <property type="entry name" value="Restrct_endonuc_typeI_TRD"/>
</dbReference>
<organism evidence="5 6">
    <name type="scientific">Pseudoalteromonas fuliginea</name>
    <dbReference type="NCBI Taxonomy" id="1872678"/>
    <lineage>
        <taxon>Bacteria</taxon>
        <taxon>Pseudomonadati</taxon>
        <taxon>Pseudomonadota</taxon>
        <taxon>Gammaproteobacteria</taxon>
        <taxon>Alteromonadales</taxon>
        <taxon>Pseudoalteromonadaceae</taxon>
        <taxon>Pseudoalteromonas</taxon>
    </lineage>
</organism>